<dbReference type="PROSITE" id="PS50118">
    <property type="entry name" value="HMG_BOX_2"/>
    <property type="match status" value="1"/>
</dbReference>
<dbReference type="InterPro" id="IPR009071">
    <property type="entry name" value="HMG_box_dom"/>
</dbReference>
<reference evidence="4 5" key="1">
    <citation type="journal article" date="2020" name="Genome Biol. Evol.">
        <title>A new high-quality draft genome assembly of the Chinese cordyceps Ophiocordyceps sinensis.</title>
        <authorList>
            <person name="Shu R."/>
            <person name="Zhang J."/>
            <person name="Meng Q."/>
            <person name="Zhang H."/>
            <person name="Zhou G."/>
            <person name="Li M."/>
            <person name="Wu P."/>
            <person name="Zhao Y."/>
            <person name="Chen C."/>
            <person name="Qin Q."/>
        </authorList>
    </citation>
    <scope>NUCLEOTIDE SEQUENCE [LARGE SCALE GENOMIC DNA]</scope>
    <source>
        <strain evidence="4 5">IOZ07</strain>
    </source>
</reference>
<keyword evidence="1" id="KW-0539">Nucleus</keyword>
<feature type="compositionally biased region" description="Basic and acidic residues" evidence="2">
    <location>
        <begin position="314"/>
        <end position="324"/>
    </location>
</feature>
<proteinExistence type="predicted"/>
<protein>
    <recommendedName>
        <fullName evidence="3">HMG box domain-containing protein</fullName>
    </recommendedName>
</protein>
<organism evidence="4 5">
    <name type="scientific">Ophiocordyceps sinensis</name>
    <dbReference type="NCBI Taxonomy" id="72228"/>
    <lineage>
        <taxon>Eukaryota</taxon>
        <taxon>Fungi</taxon>
        <taxon>Dikarya</taxon>
        <taxon>Ascomycota</taxon>
        <taxon>Pezizomycotina</taxon>
        <taxon>Sordariomycetes</taxon>
        <taxon>Hypocreomycetidae</taxon>
        <taxon>Hypocreales</taxon>
        <taxon>Ophiocordycipitaceae</taxon>
        <taxon>Ophiocordyceps</taxon>
    </lineage>
</organism>
<dbReference type="Proteomes" id="UP000557566">
    <property type="component" value="Unassembled WGS sequence"/>
</dbReference>
<keyword evidence="5" id="KW-1185">Reference proteome</keyword>
<dbReference type="GO" id="GO:0003677">
    <property type="term" value="F:DNA binding"/>
    <property type="evidence" value="ECO:0007669"/>
    <property type="project" value="UniProtKB-UniRule"/>
</dbReference>
<dbReference type="SUPFAM" id="SSF47095">
    <property type="entry name" value="HMG-box"/>
    <property type="match status" value="1"/>
</dbReference>
<feature type="DNA-binding region" description="HMG box" evidence="1">
    <location>
        <begin position="139"/>
        <end position="208"/>
    </location>
</feature>
<evidence type="ECO:0000313" key="4">
    <source>
        <dbReference type="EMBL" id="KAF4505459.1"/>
    </source>
</evidence>
<feature type="domain" description="HMG box" evidence="3">
    <location>
        <begin position="139"/>
        <end position="208"/>
    </location>
</feature>
<evidence type="ECO:0000259" key="3">
    <source>
        <dbReference type="PROSITE" id="PS50118"/>
    </source>
</evidence>
<evidence type="ECO:0000256" key="2">
    <source>
        <dbReference type="SAM" id="MobiDB-lite"/>
    </source>
</evidence>
<feature type="compositionally biased region" description="Basic and acidic residues" evidence="2">
    <location>
        <begin position="1"/>
        <end position="13"/>
    </location>
</feature>
<dbReference type="AlphaFoldDB" id="A0A8H4LTS1"/>
<gene>
    <name evidence="4" type="ORF">G6O67_007405</name>
</gene>
<comment type="caution">
    <text evidence="4">The sequence shown here is derived from an EMBL/GenBank/DDBJ whole genome shotgun (WGS) entry which is preliminary data.</text>
</comment>
<name>A0A8H4LTS1_9HYPO</name>
<dbReference type="EMBL" id="JAAVMX010000008">
    <property type="protein sequence ID" value="KAF4505459.1"/>
    <property type="molecule type" value="Genomic_DNA"/>
</dbReference>
<keyword evidence="1" id="KW-0238">DNA-binding</keyword>
<dbReference type="Gene3D" id="1.10.30.10">
    <property type="entry name" value="High mobility group box domain"/>
    <property type="match status" value="1"/>
</dbReference>
<feature type="region of interest" description="Disordered" evidence="2">
    <location>
        <begin position="1"/>
        <end position="20"/>
    </location>
</feature>
<dbReference type="GO" id="GO:0005634">
    <property type="term" value="C:nucleus"/>
    <property type="evidence" value="ECO:0007669"/>
    <property type="project" value="UniProtKB-UniRule"/>
</dbReference>
<feature type="region of interest" description="Disordered" evidence="2">
    <location>
        <begin position="122"/>
        <end position="143"/>
    </location>
</feature>
<dbReference type="SMART" id="SM00398">
    <property type="entry name" value="HMG"/>
    <property type="match status" value="1"/>
</dbReference>
<dbReference type="OrthoDB" id="5550281at2759"/>
<feature type="region of interest" description="Disordered" evidence="2">
    <location>
        <begin position="257"/>
        <end position="333"/>
    </location>
</feature>
<evidence type="ECO:0000256" key="1">
    <source>
        <dbReference type="PROSITE-ProRule" id="PRU00267"/>
    </source>
</evidence>
<dbReference type="InterPro" id="IPR036910">
    <property type="entry name" value="HMG_box_dom_sf"/>
</dbReference>
<feature type="compositionally biased region" description="Basic residues" evidence="2">
    <location>
        <begin position="273"/>
        <end position="284"/>
    </location>
</feature>
<dbReference type="Pfam" id="PF00505">
    <property type="entry name" value="HMG_box"/>
    <property type="match status" value="1"/>
</dbReference>
<sequence>MPRPAKKADDKAKVPGVAAPVPTMVPPPTAGVIPPSPVPVPAQMAMPTRVVDTDSFMRVRDSAVGRLGTIMDLLRSFTADYVRQTNLLMGEPTVESVHGELLNSFENAAAQLIMPVSELAPHVEEKKERKKRTHDPNAPKRPLTPYFLYMQHARSIIANDLGAEAPKGAVQEEGQRRWAHMSPTEKHGWNRAYQYNLRLYNARVHSYKAGNLVAKDMDHDEASKYAEEFNIGMADTDSKDAPVESPPNDHDAIAEQLQLQQQQQQADGETKTPKKSGGGRKRKVATPPPEPAVESAKGTPASPDKKRRRTSTKAAEERPEEPKKSGRKKTKSS</sequence>
<evidence type="ECO:0000313" key="5">
    <source>
        <dbReference type="Proteomes" id="UP000557566"/>
    </source>
</evidence>
<accession>A0A8H4LTS1</accession>